<comment type="caution">
    <text evidence="1">The sequence shown here is derived from an EMBL/GenBank/DDBJ whole genome shotgun (WGS) entry which is preliminary data.</text>
</comment>
<sequence>MYLTKDKLQHLNTVTHEGKIVVLATDADGVISYTVKQDGFEDSYLNTP</sequence>
<name>A0ABU5UVQ2_NODSP</name>
<accession>A0ABU5UVQ2</accession>
<gene>
    <name evidence="1" type="ORF">VB695_20275</name>
</gene>
<dbReference type="EMBL" id="JAYGHK010000094">
    <property type="protein sequence ID" value="MEA5610378.1"/>
    <property type="molecule type" value="Genomic_DNA"/>
</dbReference>
<evidence type="ECO:0000313" key="1">
    <source>
        <dbReference type="EMBL" id="MEA5610378.1"/>
    </source>
</evidence>
<dbReference type="Proteomes" id="UP001303285">
    <property type="component" value="Unassembled WGS sequence"/>
</dbReference>
<organism evidence="1 2">
    <name type="scientific">Nodularia spumigena UHCC 0060</name>
    <dbReference type="NCBI Taxonomy" id="3110300"/>
    <lineage>
        <taxon>Bacteria</taxon>
        <taxon>Bacillati</taxon>
        <taxon>Cyanobacteriota</taxon>
        <taxon>Cyanophyceae</taxon>
        <taxon>Nostocales</taxon>
        <taxon>Nodulariaceae</taxon>
        <taxon>Nodularia</taxon>
    </lineage>
</organism>
<dbReference type="RefSeq" id="WP_323244733.1">
    <property type="nucleotide sequence ID" value="NZ_JAYGHK010000094.1"/>
</dbReference>
<protein>
    <submittedName>
        <fullName evidence="1">Uncharacterized protein</fullName>
    </submittedName>
</protein>
<evidence type="ECO:0000313" key="2">
    <source>
        <dbReference type="Proteomes" id="UP001303285"/>
    </source>
</evidence>
<reference evidence="1 2" key="1">
    <citation type="submission" date="2023-12" db="EMBL/GenBank/DDBJ databases">
        <title>Baltic Sea Cyanobacteria.</title>
        <authorList>
            <person name="Delbaje E."/>
            <person name="Fewer D.P."/>
            <person name="Shishido T.K."/>
        </authorList>
    </citation>
    <scope>NUCLEOTIDE SEQUENCE [LARGE SCALE GENOMIC DNA]</scope>
    <source>
        <strain evidence="1 2">UHCC 0060</strain>
    </source>
</reference>
<proteinExistence type="predicted"/>
<keyword evidence="2" id="KW-1185">Reference proteome</keyword>